<evidence type="ECO:0000256" key="2">
    <source>
        <dbReference type="ARBA" id="ARBA00023015"/>
    </source>
</evidence>
<reference evidence="7 10" key="1">
    <citation type="submission" date="2014-07" db="EMBL/GenBank/DDBJ databases">
        <title>Porphyromonadaceae bacterium OUH 308042 = ATCC BAA-2681 = DSM 28342 draft genome.</title>
        <authorList>
            <person name="Sydenham T.V."/>
            <person name="Hasman H."/>
            <person name="Justensen U.S."/>
        </authorList>
    </citation>
    <scope>NUCLEOTIDE SEQUENCE [LARGE SCALE GENOMIC DNA]</scope>
    <source>
        <strain evidence="7 10">OUH 308042</strain>
    </source>
</reference>
<dbReference type="GO" id="GO:0016987">
    <property type="term" value="F:sigma factor activity"/>
    <property type="evidence" value="ECO:0007669"/>
    <property type="project" value="UniProtKB-KW"/>
</dbReference>
<gene>
    <name evidence="7" type="ORF">BA92_09460</name>
    <name evidence="8" type="ORF">IE90_07865</name>
</gene>
<dbReference type="PANTHER" id="PTHR43133">
    <property type="entry name" value="RNA POLYMERASE ECF-TYPE SIGMA FACTO"/>
    <property type="match status" value="1"/>
</dbReference>
<keyword evidence="2" id="KW-0805">Transcription regulation</keyword>
<keyword evidence="10" id="KW-1185">Reference proteome</keyword>
<name>A0A0C3RG77_9PORP</name>
<dbReference type="InterPro" id="IPR014284">
    <property type="entry name" value="RNA_pol_sigma-70_dom"/>
</dbReference>
<dbReference type="SUPFAM" id="SSF88946">
    <property type="entry name" value="Sigma2 domain of RNA polymerase sigma factors"/>
    <property type="match status" value="1"/>
</dbReference>
<evidence type="ECO:0000259" key="6">
    <source>
        <dbReference type="Pfam" id="PF08281"/>
    </source>
</evidence>
<accession>A0A0C3RG77</accession>
<dbReference type="Pfam" id="PF08281">
    <property type="entry name" value="Sigma70_r4_2"/>
    <property type="match status" value="1"/>
</dbReference>
<dbReference type="GO" id="GO:0006352">
    <property type="term" value="P:DNA-templated transcription initiation"/>
    <property type="evidence" value="ECO:0007669"/>
    <property type="project" value="InterPro"/>
</dbReference>
<comment type="similarity">
    <text evidence="1">Belongs to the sigma-70 factor family. ECF subfamily.</text>
</comment>
<evidence type="ECO:0000313" key="10">
    <source>
        <dbReference type="Proteomes" id="UP000031980"/>
    </source>
</evidence>
<keyword evidence="4" id="KW-0804">Transcription</keyword>
<reference evidence="8 9" key="2">
    <citation type="submission" date="2014-07" db="EMBL/GenBank/DDBJ databases">
        <title>Porphyromonadaceae bacterium OUH 334697 = ATCC BAA-2682 = DSM 28341 draft genome.</title>
        <authorList>
            <person name="Sydenham T.V."/>
            <person name="Hasman H."/>
            <person name="Justesen U.S."/>
        </authorList>
    </citation>
    <scope>NUCLEOTIDE SEQUENCE [LARGE SCALE GENOMIC DNA]</scope>
    <source>
        <strain evidence="8 9">OUH 334697</strain>
    </source>
</reference>
<evidence type="ECO:0000256" key="1">
    <source>
        <dbReference type="ARBA" id="ARBA00010641"/>
    </source>
</evidence>
<dbReference type="PANTHER" id="PTHR43133:SF45">
    <property type="entry name" value="RNA POLYMERASE ECF-TYPE SIGMA FACTOR"/>
    <property type="match status" value="1"/>
</dbReference>
<proteinExistence type="inferred from homology"/>
<dbReference type="InterPro" id="IPR036388">
    <property type="entry name" value="WH-like_DNA-bd_sf"/>
</dbReference>
<dbReference type="InterPro" id="IPR013249">
    <property type="entry name" value="RNA_pol_sigma70_r4_t2"/>
</dbReference>
<dbReference type="GO" id="GO:0003677">
    <property type="term" value="F:DNA binding"/>
    <property type="evidence" value="ECO:0007669"/>
    <property type="project" value="InterPro"/>
</dbReference>
<dbReference type="InterPro" id="IPR039425">
    <property type="entry name" value="RNA_pol_sigma-70-like"/>
</dbReference>
<dbReference type="RefSeq" id="WP_052634616.1">
    <property type="nucleotide sequence ID" value="NZ_JPIT01000018.1"/>
</dbReference>
<dbReference type="Proteomes" id="UP000031937">
    <property type="component" value="Unassembled WGS sequence"/>
</dbReference>
<dbReference type="SUPFAM" id="SSF88659">
    <property type="entry name" value="Sigma3 and sigma4 domains of RNA polymerase sigma factors"/>
    <property type="match status" value="1"/>
</dbReference>
<organism evidence="7 10">
    <name type="scientific">Sanguibacteroides justesenii</name>
    <dbReference type="NCBI Taxonomy" id="1547597"/>
    <lineage>
        <taxon>Bacteria</taxon>
        <taxon>Pseudomonadati</taxon>
        <taxon>Bacteroidota</taxon>
        <taxon>Bacteroidia</taxon>
        <taxon>Bacteroidales</taxon>
        <taxon>Porphyromonadaceae</taxon>
        <taxon>Sanguibacteroides</taxon>
    </lineage>
</organism>
<dbReference type="InterPro" id="IPR007627">
    <property type="entry name" value="RNA_pol_sigma70_r2"/>
</dbReference>
<feature type="domain" description="RNA polymerase sigma factor 70 region 4 type 2" evidence="6">
    <location>
        <begin position="110"/>
        <end position="160"/>
    </location>
</feature>
<dbReference type="AlphaFoldDB" id="A0A0C3RG77"/>
<dbReference type="Gene3D" id="1.10.1740.10">
    <property type="match status" value="1"/>
</dbReference>
<protein>
    <submittedName>
        <fullName evidence="7">RNA polymerase sigma70 factor</fullName>
    </submittedName>
</protein>
<feature type="domain" description="RNA polymerase sigma-70 region 2" evidence="5">
    <location>
        <begin position="18"/>
        <end position="81"/>
    </location>
</feature>
<dbReference type="Gene3D" id="1.10.10.10">
    <property type="entry name" value="Winged helix-like DNA-binding domain superfamily/Winged helix DNA-binding domain"/>
    <property type="match status" value="1"/>
</dbReference>
<evidence type="ECO:0000256" key="4">
    <source>
        <dbReference type="ARBA" id="ARBA00023163"/>
    </source>
</evidence>
<evidence type="ECO:0000256" key="3">
    <source>
        <dbReference type="ARBA" id="ARBA00023082"/>
    </source>
</evidence>
<keyword evidence="3" id="KW-0731">Sigma factor</keyword>
<dbReference type="NCBIfam" id="TIGR02937">
    <property type="entry name" value="sigma70-ECF"/>
    <property type="match status" value="1"/>
</dbReference>
<dbReference type="Pfam" id="PF04542">
    <property type="entry name" value="Sigma70_r2"/>
    <property type="match status" value="1"/>
</dbReference>
<evidence type="ECO:0000313" key="8">
    <source>
        <dbReference type="EMBL" id="KIO45325.1"/>
    </source>
</evidence>
<dbReference type="InterPro" id="IPR013325">
    <property type="entry name" value="RNA_pol_sigma_r2"/>
</dbReference>
<dbReference type="InterPro" id="IPR013324">
    <property type="entry name" value="RNA_pol_sigma_r3/r4-like"/>
</dbReference>
<dbReference type="EMBL" id="JPIT01000018">
    <property type="protein sequence ID" value="KIO45325.1"/>
    <property type="molecule type" value="Genomic_DNA"/>
</dbReference>
<evidence type="ECO:0000313" key="9">
    <source>
        <dbReference type="Proteomes" id="UP000031937"/>
    </source>
</evidence>
<sequence>MRKKSMDQELEKEFIAFIQEHQRIIYKVCYLYSRDAGHLNDLYQETVINLWKGFPDFRRDAKPSTWVYRIALNTSISYFRRFIKRSKILPIDVASDLPDDDRDVAGEIKEMYVLIDRLGQLERALVLLYLEEKSYQEIAVITGLSVTNVATKLSRIKEKLKNMSNG</sequence>
<comment type="caution">
    <text evidence="7">The sequence shown here is derived from an EMBL/GenBank/DDBJ whole genome shotgun (WGS) entry which is preliminary data.</text>
</comment>
<dbReference type="Proteomes" id="UP000031980">
    <property type="component" value="Unassembled WGS sequence"/>
</dbReference>
<evidence type="ECO:0000259" key="5">
    <source>
        <dbReference type="Pfam" id="PF04542"/>
    </source>
</evidence>
<dbReference type="EMBL" id="JPIU01000039">
    <property type="protein sequence ID" value="KIO44419.1"/>
    <property type="molecule type" value="Genomic_DNA"/>
</dbReference>
<evidence type="ECO:0000313" key="7">
    <source>
        <dbReference type="EMBL" id="KIO44419.1"/>
    </source>
</evidence>